<reference evidence="4 5" key="1">
    <citation type="journal article" date="2014" name="Syst. Appl. Microbiol.">
        <title>Complete genomes of freshwater sulfur oxidizers Sulfuricella denitrificans skB26 and Sulfuritalea hydrogenivorans sk43H: genetic insights into the sulfur oxidation pathway of betaproteobacteria.</title>
        <authorList>
            <person name="Watanabe T."/>
            <person name="Kojima H."/>
            <person name="Fukui M."/>
        </authorList>
    </citation>
    <scope>NUCLEOTIDE SEQUENCE [LARGE SCALE GENOMIC DNA]</scope>
    <source>
        <strain evidence="4">DSM22779</strain>
    </source>
</reference>
<keyword evidence="5" id="KW-1185">Reference proteome</keyword>
<keyword evidence="1" id="KW-0378">Hydrolase</keyword>
<dbReference type="OrthoDB" id="5496380at2"/>
<proteinExistence type="predicted"/>
<dbReference type="InterPro" id="IPR046342">
    <property type="entry name" value="CBS_dom_sf"/>
</dbReference>
<gene>
    <name evidence="4" type="ORF">SUTH_01352</name>
</gene>
<dbReference type="InterPro" id="IPR036457">
    <property type="entry name" value="PPM-type-like_dom_sf"/>
</dbReference>
<dbReference type="RefSeq" id="WP_084207287.1">
    <property type="nucleotide sequence ID" value="NZ_AP012547.1"/>
</dbReference>
<dbReference type="GO" id="GO:0016791">
    <property type="term" value="F:phosphatase activity"/>
    <property type="evidence" value="ECO:0007669"/>
    <property type="project" value="TreeGrafter"/>
</dbReference>
<dbReference type="KEGG" id="shd:SUTH_01352"/>
<dbReference type="STRING" id="1223802.SUTH_01352"/>
<dbReference type="Pfam" id="PF07228">
    <property type="entry name" value="SpoIIE"/>
    <property type="match status" value="1"/>
</dbReference>
<feature type="domain" description="PPM-type phosphatase" evidence="3">
    <location>
        <begin position="179"/>
        <end position="424"/>
    </location>
</feature>
<dbReference type="PANTHER" id="PTHR43156:SF9">
    <property type="entry name" value="HAMP DOMAIN-CONTAINING PROTEIN"/>
    <property type="match status" value="1"/>
</dbReference>
<evidence type="ECO:0000313" key="4">
    <source>
        <dbReference type="EMBL" id="BAO29152.1"/>
    </source>
</evidence>
<feature type="signal peptide" evidence="2">
    <location>
        <begin position="1"/>
        <end position="17"/>
    </location>
</feature>
<sequence>MSALALAALHPASTANAASSRQNALTASLLLPLPAASPNQTNDEVFGIFDSAPNLSALPVTEDDRPIGLINRNIFMDSFARPFHREVYGRKSCIAFMDKQPLIVDGGMSIQDLSFRVVEKGGKTLNDGFVITIDGRYAGMGTGQDLVRAIAGLQAEKNRIVMESIDYASVIQRSFLRPSREALRSQLPDHLLLWEPRDLVGGDYFYCRRFDDGFFLTLFDCTGHGVPGAFMTLIMASFIDHALTNENRHDPAAVMAEVNQRVKSALGQIDHSHKSAASNDELEHRSDDGMDAAFCWVATAERRIIYAGAHSPLILLRPGEDIELIEGDRAGVGYASTPMDQTWQNHCHPVPPGTAVFLATDGLVDQPGGPKRIAFGKKRLCALLAEHRNASALAPLRAVVLKALEDYQGTETRRDDVGLIGFRL</sequence>
<dbReference type="PANTHER" id="PTHR43156">
    <property type="entry name" value="STAGE II SPORULATION PROTEIN E-RELATED"/>
    <property type="match status" value="1"/>
</dbReference>
<name>W0SDY7_9PROT</name>
<keyword evidence="2" id="KW-0732">Signal</keyword>
<dbReference type="InterPro" id="IPR052016">
    <property type="entry name" value="Bact_Sigma-Reg"/>
</dbReference>
<feature type="chain" id="PRO_5004795000" evidence="2">
    <location>
        <begin position="18"/>
        <end position="424"/>
    </location>
</feature>
<evidence type="ECO:0000313" key="5">
    <source>
        <dbReference type="Proteomes" id="UP000031637"/>
    </source>
</evidence>
<dbReference type="Gene3D" id="3.60.40.10">
    <property type="entry name" value="PPM-type phosphatase domain"/>
    <property type="match status" value="1"/>
</dbReference>
<dbReference type="HOGENOM" id="CLU_694159_0_0_4"/>
<protein>
    <submittedName>
        <fullName evidence="4">Protein serine/threonine phosphatase</fullName>
    </submittedName>
</protein>
<dbReference type="EMBL" id="AP012547">
    <property type="protein sequence ID" value="BAO29152.1"/>
    <property type="molecule type" value="Genomic_DNA"/>
</dbReference>
<dbReference type="InterPro" id="IPR001932">
    <property type="entry name" value="PPM-type_phosphatase-like_dom"/>
</dbReference>
<dbReference type="CDD" id="cd04598">
    <property type="entry name" value="CBS_pair_GGDEF_EAL"/>
    <property type="match status" value="1"/>
</dbReference>
<dbReference type="Proteomes" id="UP000031637">
    <property type="component" value="Chromosome"/>
</dbReference>
<evidence type="ECO:0000259" key="3">
    <source>
        <dbReference type="SMART" id="SM00331"/>
    </source>
</evidence>
<dbReference type="SMART" id="SM00331">
    <property type="entry name" value="PP2C_SIG"/>
    <property type="match status" value="1"/>
</dbReference>
<evidence type="ECO:0000256" key="1">
    <source>
        <dbReference type="ARBA" id="ARBA00022801"/>
    </source>
</evidence>
<dbReference type="SUPFAM" id="SSF54631">
    <property type="entry name" value="CBS-domain pair"/>
    <property type="match status" value="1"/>
</dbReference>
<dbReference type="AlphaFoldDB" id="W0SDY7"/>
<evidence type="ECO:0000256" key="2">
    <source>
        <dbReference type="SAM" id="SignalP"/>
    </source>
</evidence>
<organism evidence="4 5">
    <name type="scientific">Sulfuritalea hydrogenivorans sk43H</name>
    <dbReference type="NCBI Taxonomy" id="1223802"/>
    <lineage>
        <taxon>Bacteria</taxon>
        <taxon>Pseudomonadati</taxon>
        <taxon>Pseudomonadota</taxon>
        <taxon>Betaproteobacteria</taxon>
        <taxon>Nitrosomonadales</taxon>
        <taxon>Sterolibacteriaceae</taxon>
        <taxon>Sulfuritalea</taxon>
    </lineage>
</organism>
<accession>W0SDY7</accession>